<dbReference type="Proteomes" id="UP000007110">
    <property type="component" value="Unassembled WGS sequence"/>
</dbReference>
<dbReference type="InterPro" id="IPR019819">
    <property type="entry name" value="Carboxylesterase_B_CS"/>
</dbReference>
<evidence type="ECO:0000256" key="2">
    <source>
        <dbReference type="ARBA" id="ARBA00022487"/>
    </source>
</evidence>
<dbReference type="OMA" id="EALGCAN"/>
<dbReference type="EnsemblMetazoa" id="XM_775072">
    <property type="protein sequence ID" value="XP_780165"/>
    <property type="gene ID" value="LOC574707"/>
</dbReference>
<dbReference type="PROSITE" id="PS00122">
    <property type="entry name" value="CARBOXYLESTERASE_B_1"/>
    <property type="match status" value="1"/>
</dbReference>
<dbReference type="KEGG" id="spu:574707"/>
<accession>A0A7M7R9E5</accession>
<dbReference type="GeneID" id="574707"/>
<dbReference type="PROSITE" id="PS00941">
    <property type="entry name" value="CARBOXYLESTERASE_B_2"/>
    <property type="match status" value="1"/>
</dbReference>
<keyword evidence="3 4" id="KW-0378">Hydrolase</keyword>
<evidence type="ECO:0000256" key="1">
    <source>
        <dbReference type="ARBA" id="ARBA00005964"/>
    </source>
</evidence>
<dbReference type="RefSeq" id="XP_780165.4">
    <property type="nucleotide sequence ID" value="XM_775072.5"/>
</dbReference>
<dbReference type="GO" id="GO:0052689">
    <property type="term" value="F:carboxylic ester hydrolase activity"/>
    <property type="evidence" value="ECO:0007669"/>
    <property type="project" value="UniProtKB-KW"/>
</dbReference>
<dbReference type="InterPro" id="IPR029058">
    <property type="entry name" value="AB_hydrolase_fold"/>
</dbReference>
<dbReference type="OrthoDB" id="408631at2759"/>
<evidence type="ECO:0000313" key="6">
    <source>
        <dbReference type="EnsemblMetazoa" id="XP_780165"/>
    </source>
</evidence>
<name>A0A7M7R9E5_STRPU</name>
<dbReference type="SUPFAM" id="SSF53474">
    <property type="entry name" value="alpha/beta-Hydrolases"/>
    <property type="match status" value="1"/>
</dbReference>
<dbReference type="InterPro" id="IPR002018">
    <property type="entry name" value="CarbesteraseB"/>
</dbReference>
<sequence>MKMQMSKLFEVFIVLASFSSTTAQNPKRTVFQGTIVGKTVQFDENEFINITKYVDAFQGIPYADPPERFLPSTPKSPWSGDLNATSFKPACAQAPSFYFPEQDEDCLYLNVYAPNPKPSGAAVMVYIHGGSFSSGSAMVYDFYGVPLVAVGDVIVVVLNYRLGVFAKFTTKSDAAPGNIGMLDQVAALQWVKSNIEAFGGDPNRITIFGESSGAASVNFHLLSKLSHGLFQQAIMQSGVASSTWAFEDNPGKEVENAHKLGQAFSCDLTPLSDLVACLQAVDPNELWTVANQVYDGSYHIYVDGMFLEDTPQNLYAKGEFTRAPILAGVTQDEGTYDIWVKFFWPYAYSETPPPFNQSQLEDYLRSGLRNENVLSSDSADILLDAVLHEYIDWTIADDPDADFFQPAVDAIGDVSIKCPMDSILRAHVSAGDPVYKYVFKYPVTTMSYFHVVGVLPLTPWLGAGHAEDLLYVWGVPFIDQLDNVHGQNVTDEEKTLAVDMMQFWTNFAKTGDPSKSDAGPAPGEGDYAWPKFTFPDLRHKILDVQLGEGRSDRSGECHFWNHYFPQLKFSTQSLEDSQRQWRAGYSSWMADIQEWRTSFASYKNGCS</sequence>
<comment type="similarity">
    <text evidence="1 4">Belongs to the type-B carboxylesterase/lipase family.</text>
</comment>
<dbReference type="PANTHER" id="PTHR43918:SF4">
    <property type="entry name" value="CARBOXYLIC ESTER HYDROLASE"/>
    <property type="match status" value="1"/>
</dbReference>
<reference evidence="7" key="1">
    <citation type="submission" date="2015-02" db="EMBL/GenBank/DDBJ databases">
        <title>Genome sequencing for Strongylocentrotus purpuratus.</title>
        <authorList>
            <person name="Murali S."/>
            <person name="Liu Y."/>
            <person name="Vee V."/>
            <person name="English A."/>
            <person name="Wang M."/>
            <person name="Skinner E."/>
            <person name="Han Y."/>
            <person name="Muzny D.M."/>
            <person name="Worley K.C."/>
            <person name="Gibbs R.A."/>
        </authorList>
    </citation>
    <scope>NUCLEOTIDE SEQUENCE</scope>
</reference>
<dbReference type="PANTHER" id="PTHR43918">
    <property type="entry name" value="ACETYLCHOLINESTERASE"/>
    <property type="match status" value="1"/>
</dbReference>
<evidence type="ECO:0000259" key="5">
    <source>
        <dbReference type="Pfam" id="PF00135"/>
    </source>
</evidence>
<dbReference type="Gene3D" id="3.40.50.1820">
    <property type="entry name" value="alpha/beta hydrolase"/>
    <property type="match status" value="1"/>
</dbReference>
<dbReference type="FunFam" id="3.40.50.1820:FF:000337">
    <property type="entry name" value="Carboxylic ester hydrolase"/>
    <property type="match status" value="1"/>
</dbReference>
<proteinExistence type="inferred from homology"/>
<keyword evidence="7" id="KW-1185">Reference proteome</keyword>
<protein>
    <recommendedName>
        <fullName evidence="4">Carboxylic ester hydrolase</fullName>
        <ecNumber evidence="4">3.1.1.-</ecNumber>
    </recommendedName>
</protein>
<dbReference type="AlphaFoldDB" id="A0A7M7R9E5"/>
<keyword evidence="2" id="KW-0719">Serine esterase</keyword>
<reference evidence="6" key="2">
    <citation type="submission" date="2021-01" db="UniProtKB">
        <authorList>
            <consortium name="EnsemblMetazoa"/>
        </authorList>
    </citation>
    <scope>IDENTIFICATION</scope>
</reference>
<keyword evidence="4" id="KW-0732">Signal</keyword>
<dbReference type="Pfam" id="PF00135">
    <property type="entry name" value="COesterase"/>
    <property type="match status" value="1"/>
</dbReference>
<dbReference type="InterPro" id="IPR050654">
    <property type="entry name" value="AChE-related_enzymes"/>
</dbReference>
<feature type="chain" id="PRO_5029941807" description="Carboxylic ester hydrolase" evidence="4">
    <location>
        <begin position="24"/>
        <end position="607"/>
    </location>
</feature>
<dbReference type="InterPro" id="IPR019826">
    <property type="entry name" value="Carboxylesterase_B_AS"/>
</dbReference>
<evidence type="ECO:0000313" key="7">
    <source>
        <dbReference type="Proteomes" id="UP000007110"/>
    </source>
</evidence>
<feature type="domain" description="Carboxylesterase type B" evidence="5">
    <location>
        <begin position="26"/>
        <end position="560"/>
    </location>
</feature>
<evidence type="ECO:0000256" key="4">
    <source>
        <dbReference type="RuleBase" id="RU361235"/>
    </source>
</evidence>
<dbReference type="FunCoup" id="A0A7M7R9E5">
    <property type="interactions" value="55"/>
</dbReference>
<feature type="signal peptide" evidence="4">
    <location>
        <begin position="1"/>
        <end position="23"/>
    </location>
</feature>
<evidence type="ECO:0000256" key="3">
    <source>
        <dbReference type="ARBA" id="ARBA00022801"/>
    </source>
</evidence>
<dbReference type="InParanoid" id="A0A7M7R9E5"/>
<dbReference type="EC" id="3.1.1.-" evidence="4"/>
<organism evidence="6 7">
    <name type="scientific">Strongylocentrotus purpuratus</name>
    <name type="common">Purple sea urchin</name>
    <dbReference type="NCBI Taxonomy" id="7668"/>
    <lineage>
        <taxon>Eukaryota</taxon>
        <taxon>Metazoa</taxon>
        <taxon>Echinodermata</taxon>
        <taxon>Eleutherozoa</taxon>
        <taxon>Echinozoa</taxon>
        <taxon>Echinoidea</taxon>
        <taxon>Euechinoidea</taxon>
        <taxon>Echinacea</taxon>
        <taxon>Camarodonta</taxon>
        <taxon>Echinidea</taxon>
        <taxon>Strongylocentrotidae</taxon>
        <taxon>Strongylocentrotus</taxon>
    </lineage>
</organism>